<reference evidence="3" key="1">
    <citation type="submission" date="2025-08" db="UniProtKB">
        <authorList>
            <consortium name="RefSeq"/>
        </authorList>
    </citation>
    <scope>IDENTIFICATION</scope>
    <source>
        <tissue evidence="3">Gonads</tissue>
    </source>
</reference>
<dbReference type="Proteomes" id="UP000085678">
    <property type="component" value="Unplaced"/>
</dbReference>
<feature type="signal peptide" evidence="1">
    <location>
        <begin position="1"/>
        <end position="24"/>
    </location>
</feature>
<protein>
    <submittedName>
        <fullName evidence="3">Uncharacterized protein LOC106179133</fullName>
    </submittedName>
</protein>
<organism evidence="2 3">
    <name type="scientific">Lingula anatina</name>
    <name type="common">Brachiopod</name>
    <name type="synonym">Lingula unguis</name>
    <dbReference type="NCBI Taxonomy" id="7574"/>
    <lineage>
        <taxon>Eukaryota</taxon>
        <taxon>Metazoa</taxon>
        <taxon>Spiralia</taxon>
        <taxon>Lophotrochozoa</taxon>
        <taxon>Brachiopoda</taxon>
        <taxon>Linguliformea</taxon>
        <taxon>Lingulata</taxon>
        <taxon>Lingulida</taxon>
        <taxon>Linguloidea</taxon>
        <taxon>Lingulidae</taxon>
        <taxon>Lingula</taxon>
    </lineage>
</organism>
<accession>A0A1S3K6J5</accession>
<dbReference type="GeneID" id="106179133"/>
<dbReference type="KEGG" id="lak:106179133"/>
<dbReference type="InParanoid" id="A0A1S3K6J5"/>
<name>A0A1S3K6J5_LINAN</name>
<proteinExistence type="predicted"/>
<dbReference type="AlphaFoldDB" id="A0A1S3K6J5"/>
<keyword evidence="1" id="KW-0732">Signal</keyword>
<keyword evidence="2" id="KW-1185">Reference proteome</keyword>
<gene>
    <name evidence="3" type="primary">LOC106179133</name>
</gene>
<evidence type="ECO:0000313" key="3">
    <source>
        <dbReference type="RefSeq" id="XP_013418122.1"/>
    </source>
</evidence>
<evidence type="ECO:0000256" key="1">
    <source>
        <dbReference type="SAM" id="SignalP"/>
    </source>
</evidence>
<sequence>MYHSRKTILMWITSLLLLFTVVCGMPFDEAIKNLSDEARGSARVTRRSTWGGDSFIGKEVDRCCEKGYDCCERLMPACCLFDLQCCYDSIDRLKDCCMAGTPKSEKCCRQLIFLHDTCYGHETGGRKMHCWIYMSRTCAKNKMLQENLVCNKRYTWDVVQ</sequence>
<dbReference type="RefSeq" id="XP_013418122.1">
    <property type="nucleotide sequence ID" value="XM_013562668.1"/>
</dbReference>
<evidence type="ECO:0000313" key="2">
    <source>
        <dbReference type="Proteomes" id="UP000085678"/>
    </source>
</evidence>
<feature type="chain" id="PRO_5010373521" evidence="1">
    <location>
        <begin position="25"/>
        <end position="160"/>
    </location>
</feature>